<reference evidence="1 2" key="1">
    <citation type="submission" date="2018-11" db="EMBL/GenBank/DDBJ databases">
        <authorList>
            <consortium name="Pathogen Informatics"/>
        </authorList>
    </citation>
    <scope>NUCLEOTIDE SEQUENCE [LARGE SCALE GENOMIC DNA]</scope>
</reference>
<dbReference type="EMBL" id="UYRV01114059">
    <property type="protein sequence ID" value="VDN28660.1"/>
    <property type="molecule type" value="Genomic_DNA"/>
</dbReference>
<dbReference type="OrthoDB" id="5975154at2759"/>
<organism evidence="1 2">
    <name type="scientific">Cylicostephanus goldi</name>
    <name type="common">Nematode worm</name>
    <dbReference type="NCBI Taxonomy" id="71465"/>
    <lineage>
        <taxon>Eukaryota</taxon>
        <taxon>Metazoa</taxon>
        <taxon>Ecdysozoa</taxon>
        <taxon>Nematoda</taxon>
        <taxon>Chromadorea</taxon>
        <taxon>Rhabditida</taxon>
        <taxon>Rhabditina</taxon>
        <taxon>Rhabditomorpha</taxon>
        <taxon>Strongyloidea</taxon>
        <taxon>Strongylidae</taxon>
        <taxon>Cylicostephanus</taxon>
    </lineage>
</organism>
<dbReference type="AlphaFoldDB" id="A0A3P7MPW6"/>
<evidence type="ECO:0008006" key="3">
    <source>
        <dbReference type="Google" id="ProtNLM"/>
    </source>
</evidence>
<proteinExistence type="predicted"/>
<dbReference type="Proteomes" id="UP000271889">
    <property type="component" value="Unassembled WGS sequence"/>
</dbReference>
<evidence type="ECO:0000313" key="2">
    <source>
        <dbReference type="Proteomes" id="UP000271889"/>
    </source>
</evidence>
<accession>A0A3P7MPW6</accession>
<protein>
    <recommendedName>
        <fullName evidence="3">Neurotransmitter-gated ion-channel ligand-binding domain-containing protein</fullName>
    </recommendedName>
</protein>
<keyword evidence="2" id="KW-1185">Reference proteome</keyword>
<gene>
    <name evidence="1" type="ORF">CGOC_LOCUS11020</name>
</gene>
<name>A0A3P7MPW6_CYLGO</name>
<sequence length="43" mass="4991">MVLLGLDFQQILSLDEKHQVLQSNVWLKMVCFATQIKKTNLCI</sequence>
<evidence type="ECO:0000313" key="1">
    <source>
        <dbReference type="EMBL" id="VDN28660.1"/>
    </source>
</evidence>